<dbReference type="Proteomes" id="UP000327157">
    <property type="component" value="Chromosome 15"/>
</dbReference>
<reference evidence="3 4" key="1">
    <citation type="submission" date="2019-09" db="EMBL/GenBank/DDBJ databases">
        <authorList>
            <person name="Ou C."/>
        </authorList>
    </citation>
    <scope>NUCLEOTIDE SEQUENCE [LARGE SCALE GENOMIC DNA]</scope>
    <source>
        <strain evidence="3">S2</strain>
        <tissue evidence="3">Leaf</tissue>
    </source>
</reference>
<dbReference type="SUPFAM" id="SSF51412">
    <property type="entry name" value="Inosine monophosphate dehydrogenase (IMPDH)"/>
    <property type="match status" value="1"/>
</dbReference>
<dbReference type="InterPro" id="IPR005990">
    <property type="entry name" value="IMP_DH"/>
</dbReference>
<dbReference type="SMART" id="SM01240">
    <property type="entry name" value="IMPDH"/>
    <property type="match status" value="1"/>
</dbReference>
<comment type="caution">
    <text evidence="3">The sequence shown here is derived from an EMBL/GenBank/DDBJ whole genome shotgun (WGS) entry which is preliminary data.</text>
</comment>
<keyword evidence="4" id="KW-1185">Reference proteome</keyword>
<dbReference type="FunFam" id="3.20.20.70:FF:000424">
    <property type="entry name" value="Inosine-5'-monophosphate dehydrogenase 2"/>
    <property type="match status" value="1"/>
</dbReference>
<organism evidence="3 4">
    <name type="scientific">Pyrus ussuriensis x Pyrus communis</name>
    <dbReference type="NCBI Taxonomy" id="2448454"/>
    <lineage>
        <taxon>Eukaryota</taxon>
        <taxon>Viridiplantae</taxon>
        <taxon>Streptophyta</taxon>
        <taxon>Embryophyta</taxon>
        <taxon>Tracheophyta</taxon>
        <taxon>Spermatophyta</taxon>
        <taxon>Magnoliopsida</taxon>
        <taxon>eudicotyledons</taxon>
        <taxon>Gunneridae</taxon>
        <taxon>Pentapetalae</taxon>
        <taxon>rosids</taxon>
        <taxon>fabids</taxon>
        <taxon>Rosales</taxon>
        <taxon>Rosaceae</taxon>
        <taxon>Amygdaloideae</taxon>
        <taxon>Maleae</taxon>
        <taxon>Pyrus</taxon>
    </lineage>
</organism>
<evidence type="ECO:0000259" key="2">
    <source>
        <dbReference type="Pfam" id="PF00478"/>
    </source>
</evidence>
<dbReference type="GO" id="GO:0003938">
    <property type="term" value="F:IMP dehydrogenase activity"/>
    <property type="evidence" value="ECO:0007669"/>
    <property type="project" value="InterPro"/>
</dbReference>
<dbReference type="Gene3D" id="3.20.20.70">
    <property type="entry name" value="Aldolase class I"/>
    <property type="match status" value="1"/>
</dbReference>
<evidence type="ECO:0000256" key="1">
    <source>
        <dbReference type="ARBA" id="ARBA00005502"/>
    </source>
</evidence>
<dbReference type="InterPro" id="IPR001093">
    <property type="entry name" value="IMP_DH_GMPRt"/>
</dbReference>
<accession>A0A5N5GNG5</accession>
<dbReference type="PANTHER" id="PTHR11911">
    <property type="entry name" value="INOSINE-5-MONOPHOSPHATE DEHYDROGENASE RELATED"/>
    <property type="match status" value="1"/>
</dbReference>
<comment type="similarity">
    <text evidence="1">Belongs to the IMPDH/GMPR family.</text>
</comment>
<dbReference type="GO" id="GO:0005737">
    <property type="term" value="C:cytoplasm"/>
    <property type="evidence" value="ECO:0007669"/>
    <property type="project" value="TreeGrafter"/>
</dbReference>
<dbReference type="EMBL" id="SMOL01000401">
    <property type="protein sequence ID" value="KAB2617089.1"/>
    <property type="molecule type" value="Genomic_DNA"/>
</dbReference>
<name>A0A5N5GNG5_9ROSA</name>
<dbReference type="Pfam" id="PF00478">
    <property type="entry name" value="IMPDH"/>
    <property type="match status" value="1"/>
</dbReference>
<evidence type="ECO:0000313" key="3">
    <source>
        <dbReference type="EMBL" id="KAB2617089.1"/>
    </source>
</evidence>
<protein>
    <submittedName>
        <fullName evidence="3">Inosine-5'-monophosphate dehydrogenase 2-like</fullName>
    </submittedName>
</protein>
<dbReference type="InterPro" id="IPR013785">
    <property type="entry name" value="Aldolase_TIM"/>
</dbReference>
<reference evidence="3 4" key="3">
    <citation type="submission" date="2019-11" db="EMBL/GenBank/DDBJ databases">
        <title>A de novo genome assembly of a pear dwarfing rootstock.</title>
        <authorList>
            <person name="Wang F."/>
            <person name="Wang J."/>
            <person name="Li S."/>
            <person name="Zhang Y."/>
            <person name="Fang M."/>
            <person name="Ma L."/>
            <person name="Zhao Y."/>
            <person name="Jiang S."/>
        </authorList>
    </citation>
    <scope>NUCLEOTIDE SEQUENCE [LARGE SCALE GENOMIC DNA]</scope>
    <source>
        <strain evidence="3">S2</strain>
        <tissue evidence="3">Leaf</tissue>
    </source>
</reference>
<sequence length="296" mass="33343">MTQGPKEPTVIPTIAYSFYPTHEEILDYGSVLEEKNFLPENREISVYYASLDDVWRRNEMIIDDALAYAVATEIMSSDDMEPLYVDDMNLIGNPEELLRTAAHLKSEFKMKDLEVLRRFNEDKAKPSSTPMVIRSLDAKQDTFRLNKDDEEILEPEVPYLSGEYPEEYLLDLNEEVERIKGYPKLGVGTVGPDWTWRVGVAIGTRELDKERFEELVKAGVDVVVLDSSQGNSIYQIEMIKYVKKMYSSLDVVGGNVVTVSQAQNLIQAGVDGFRVGMGSSSICTTQEVCVVGRGQV</sequence>
<dbReference type="AlphaFoldDB" id="A0A5N5GNG5"/>
<proteinExistence type="inferred from homology"/>
<dbReference type="PANTHER" id="PTHR11911:SF111">
    <property type="entry name" value="INOSINE-5'-MONOPHOSPHATE DEHYDROGENASE"/>
    <property type="match status" value="1"/>
</dbReference>
<reference evidence="4" key="2">
    <citation type="submission" date="2019-10" db="EMBL/GenBank/DDBJ databases">
        <title>A de novo genome assembly of a pear dwarfing rootstock.</title>
        <authorList>
            <person name="Wang F."/>
            <person name="Wang J."/>
            <person name="Li S."/>
            <person name="Zhang Y."/>
            <person name="Fang M."/>
            <person name="Ma L."/>
            <person name="Zhao Y."/>
            <person name="Jiang S."/>
        </authorList>
    </citation>
    <scope>NUCLEOTIDE SEQUENCE [LARGE SCALE GENOMIC DNA]</scope>
</reference>
<evidence type="ECO:0000313" key="4">
    <source>
        <dbReference type="Proteomes" id="UP000327157"/>
    </source>
</evidence>
<dbReference type="OrthoDB" id="416622at2759"/>
<feature type="domain" description="IMP dehydrogenase/GMP reductase" evidence="2">
    <location>
        <begin position="174"/>
        <end position="296"/>
    </location>
</feature>
<gene>
    <name evidence="3" type="ORF">D8674_012958</name>
</gene>
<dbReference type="GO" id="GO:0006183">
    <property type="term" value="P:GTP biosynthetic process"/>
    <property type="evidence" value="ECO:0007669"/>
    <property type="project" value="TreeGrafter"/>
</dbReference>